<evidence type="ECO:0000313" key="2">
    <source>
        <dbReference type="Proteomes" id="UP001231736"/>
    </source>
</evidence>
<dbReference type="Proteomes" id="UP001231736">
    <property type="component" value="Unassembled WGS sequence"/>
</dbReference>
<organism evidence="1 2">
    <name type="scientific">Phocoenobacter skyensis</name>
    <dbReference type="NCBI Taxonomy" id="97481"/>
    <lineage>
        <taxon>Bacteria</taxon>
        <taxon>Pseudomonadati</taxon>
        <taxon>Pseudomonadota</taxon>
        <taxon>Gammaproteobacteria</taxon>
        <taxon>Pasteurellales</taxon>
        <taxon>Pasteurellaceae</taxon>
        <taxon>Phocoenobacter</taxon>
    </lineage>
</organism>
<gene>
    <name evidence="1" type="ORF">QJU97_08235</name>
</gene>
<proteinExistence type="predicted"/>
<dbReference type="RefSeq" id="WP_306376350.1">
    <property type="nucleotide sequence ID" value="NZ_JASAYT010000026.1"/>
</dbReference>
<evidence type="ECO:0000313" key="1">
    <source>
        <dbReference type="EMBL" id="MDP8175443.1"/>
    </source>
</evidence>
<accession>A0AAJ6P367</accession>
<dbReference type="AlphaFoldDB" id="A0AAJ6P367"/>
<comment type="caution">
    <text evidence="1">The sequence shown here is derived from an EMBL/GenBank/DDBJ whole genome shotgun (WGS) entry which is preliminary data.</text>
</comment>
<reference evidence="1" key="1">
    <citation type="journal article" date="2023" name="Front. Microbiol.">
        <title>Phylogeography and host specificity of Pasteurellaceae pathogenic to sea-farmed fish in the north-east Atlantic.</title>
        <authorList>
            <person name="Gulla S."/>
            <person name="Colquhoun D.J."/>
            <person name="Olsen A.B."/>
            <person name="Spilsberg B."/>
            <person name="Lagesen K."/>
            <person name="Aakesson C.P."/>
            <person name="Strom S."/>
            <person name="Manji F."/>
            <person name="Birkbeck T.H."/>
            <person name="Nilsen H.K."/>
        </authorList>
    </citation>
    <scope>NUCLEOTIDE SEQUENCE</scope>
    <source>
        <strain evidence="1">98B1</strain>
    </source>
</reference>
<dbReference type="EMBL" id="JASAYT010000026">
    <property type="protein sequence ID" value="MDP8175443.1"/>
    <property type="molecule type" value="Genomic_DNA"/>
</dbReference>
<name>A0AAJ6P367_9PAST</name>
<sequence>MHKNNFFTQAFNEICETIFFENATKEEVLDLLYKNHNNPKLSQKELFNKQLAFKWGWFEEWLIFFENYGAFPYMWRNGVSKKYFFPKNINEACEKLTIKNMKNILKIKGFDKVEGNKETVTKVFKENIIFEDIKMELVSIMEKYGYNHNDPYQRLKIVLLIHSVNFRYYELRRRANYISLDGWKLRLSFINDGCIEETIVRNFITPIYKDGIYKQLPPYFPGSRCMIVSDRVRKYD</sequence>
<protein>
    <submittedName>
        <fullName evidence="1">Uncharacterized protein</fullName>
    </submittedName>
</protein>